<accession>A0AB39KRF3</accession>
<dbReference type="InterPro" id="IPR001279">
    <property type="entry name" value="Metallo-B-lactamas"/>
</dbReference>
<evidence type="ECO:0000259" key="2">
    <source>
        <dbReference type="SMART" id="SM00849"/>
    </source>
</evidence>
<keyword evidence="1" id="KW-0732">Signal</keyword>
<dbReference type="SUPFAM" id="SSF56281">
    <property type="entry name" value="Metallo-hydrolase/oxidoreductase"/>
    <property type="match status" value="1"/>
</dbReference>
<dbReference type="EMBL" id="CP158375">
    <property type="protein sequence ID" value="XDO95993.1"/>
    <property type="molecule type" value="Genomic_DNA"/>
</dbReference>
<dbReference type="PANTHER" id="PTHR42951">
    <property type="entry name" value="METALLO-BETA-LACTAMASE DOMAIN-CONTAINING"/>
    <property type="match status" value="1"/>
</dbReference>
<protein>
    <submittedName>
        <fullName evidence="3">Subclass B3 metallo-beta-lactamase</fullName>
        <ecNumber evidence="3">3.5.2.6</ecNumber>
    </submittedName>
</protein>
<evidence type="ECO:0000256" key="1">
    <source>
        <dbReference type="SAM" id="SignalP"/>
    </source>
</evidence>
<dbReference type="Gene3D" id="3.60.15.10">
    <property type="entry name" value="Ribonuclease Z/Hydroxyacylglutathione hydrolase-like"/>
    <property type="match status" value="1"/>
</dbReference>
<dbReference type="NCBIfam" id="NF033105">
    <property type="entry name" value="bla_subclass_B3"/>
    <property type="match status" value="1"/>
</dbReference>
<reference evidence="3" key="1">
    <citation type="submission" date="2024-06" db="EMBL/GenBank/DDBJ databases">
        <title>Caulobacter inopinatus, sp. nov.</title>
        <authorList>
            <person name="Donachie S.P."/>
        </authorList>
    </citation>
    <scope>NUCLEOTIDE SEQUENCE</scope>
    <source>
        <strain evidence="3">73W</strain>
    </source>
</reference>
<feature type="signal peptide" evidence="1">
    <location>
        <begin position="1"/>
        <end position="25"/>
    </location>
</feature>
<name>A0AB39KRF3_9CAUL</name>
<dbReference type="GO" id="GO:0008800">
    <property type="term" value="F:beta-lactamase activity"/>
    <property type="evidence" value="ECO:0007669"/>
    <property type="project" value="UniProtKB-EC"/>
</dbReference>
<proteinExistence type="predicted"/>
<dbReference type="EC" id="3.5.2.6" evidence="3"/>
<organism evidence="3">
    <name type="scientific">Caulobacter sp. 73W</name>
    <dbReference type="NCBI Taxonomy" id="3161137"/>
    <lineage>
        <taxon>Bacteria</taxon>
        <taxon>Pseudomonadati</taxon>
        <taxon>Pseudomonadota</taxon>
        <taxon>Alphaproteobacteria</taxon>
        <taxon>Caulobacterales</taxon>
        <taxon>Caulobacteraceae</taxon>
        <taxon>Caulobacter</taxon>
    </lineage>
</organism>
<feature type="domain" description="Metallo-beta-lactamase" evidence="2">
    <location>
        <begin position="52"/>
        <end position="240"/>
    </location>
</feature>
<dbReference type="NCBIfam" id="NF012229">
    <property type="entry name" value="bla_class_B_core"/>
    <property type="match status" value="1"/>
</dbReference>
<keyword evidence="3" id="KW-0378">Hydrolase</keyword>
<dbReference type="RefSeq" id="WP_369058849.1">
    <property type="nucleotide sequence ID" value="NZ_CP158375.1"/>
</dbReference>
<feature type="chain" id="PRO_5044197781" evidence="1">
    <location>
        <begin position="26"/>
        <end position="289"/>
    </location>
</feature>
<dbReference type="SMART" id="SM00849">
    <property type="entry name" value="Lactamase_B"/>
    <property type="match status" value="1"/>
</dbReference>
<dbReference type="InterPro" id="IPR036866">
    <property type="entry name" value="RibonucZ/Hydroxyglut_hydro"/>
</dbReference>
<dbReference type="PANTHER" id="PTHR42951:SF17">
    <property type="entry name" value="METALLO-BETA-LACTAMASE DOMAIN-CONTAINING PROTEIN"/>
    <property type="match status" value="1"/>
</dbReference>
<dbReference type="AlphaFoldDB" id="A0AB39KRF3"/>
<gene>
    <name evidence="3" type="primary">bla</name>
    <name evidence="3" type="ORF">ABOZ73_14500</name>
</gene>
<dbReference type="Pfam" id="PF00753">
    <property type="entry name" value="Lactamase_B"/>
    <property type="match status" value="1"/>
</dbReference>
<evidence type="ECO:0000313" key="3">
    <source>
        <dbReference type="EMBL" id="XDO95993.1"/>
    </source>
</evidence>
<dbReference type="InterPro" id="IPR050855">
    <property type="entry name" value="NDM-1-like"/>
</dbReference>
<sequence length="289" mass="31231">MRIALAALALTTALSGAALSRTAMAQGWPAEWVKPAAPYRIVGNVWYVGTEGISSYLISGSQGHILIDGGMPGGAPLVEASIRKLGFKIEDVKILLNTHAHIDHAGGLAQLKADTKAKLYAAKGDEEGLEKGVHVGDSEYGGASFPSVKVDRTIKDLQVVKLGEVAITAHITPGHTRGCTTWTLPVVEWDRPLNVTFYCSTSVAGNVLLGNRAYPQILADYETSFAKLRAIPTDVFLPNHPEFADLAGKRRRQMRGEPTPFVDPAEMGRFIDASQAAFDQELAKQERRR</sequence>